<evidence type="ECO:0000256" key="1">
    <source>
        <dbReference type="ARBA" id="ARBA00023002"/>
    </source>
</evidence>
<dbReference type="Pfam" id="PF00248">
    <property type="entry name" value="Aldo_ket_red"/>
    <property type="match status" value="1"/>
</dbReference>
<evidence type="ECO:0000313" key="3">
    <source>
        <dbReference type="EMBL" id="CED92747.1"/>
    </source>
</evidence>
<dbReference type="SUPFAM" id="SSF51430">
    <property type="entry name" value="NAD(P)-linked oxidoreductase"/>
    <property type="match status" value="1"/>
</dbReference>
<dbReference type="PANTHER" id="PTHR43625">
    <property type="entry name" value="AFLATOXIN B1 ALDEHYDE REDUCTASE"/>
    <property type="match status" value="1"/>
</dbReference>
<sequence length="335" mass="36221">MRTRHLGTLEVSEIGMGCMGLSHGYGHIPPEAESVAAIRAAHDAGCTFFDTAEAYGPNLDPANRGHNERIVGKAVAPFRDDVVLATKLHLPTEEVRADGVVDTLRHHLVASLARLGTDCVDLYYLHRVNPEVPVEEVADGMGRLIQEGLIRGWGLSQVDVPVIRAAHDVTPVTAVQNIYSMVERGIEAEVLPYCAEQGIGVVPFSPIASGLLSGKVTTATQFEEHDDVRNLVPQLRPENLAANRPIVDLLARFAAEKGATSAQISLAWMLAKWPHVVPIPGSKRKERILENLGAADVSLTGAELDRLEAALDAVEVHGHRGFDESEGRSFLRGSR</sequence>
<protein>
    <submittedName>
        <fullName evidence="3">Perakine reductase</fullName>
    </submittedName>
</protein>
<dbReference type="AlphaFoldDB" id="A0A1L7RTZ4"/>
<dbReference type="InterPro" id="IPR036812">
    <property type="entry name" value="NAD(P)_OxRdtase_dom_sf"/>
</dbReference>
<evidence type="ECO:0000259" key="2">
    <source>
        <dbReference type="Pfam" id="PF00248"/>
    </source>
</evidence>
<dbReference type="EMBL" id="LK995477">
    <property type="protein sequence ID" value="CED92747.1"/>
    <property type="molecule type" value="Genomic_DNA"/>
</dbReference>
<keyword evidence="1" id="KW-0560">Oxidoreductase</keyword>
<organism evidence="3">
    <name type="scientific">Actinomyces succiniciruminis</name>
    <dbReference type="NCBI Taxonomy" id="1522002"/>
    <lineage>
        <taxon>Bacteria</taxon>
        <taxon>Bacillati</taxon>
        <taxon>Actinomycetota</taxon>
        <taxon>Actinomycetes</taxon>
        <taxon>Actinomycetales</taxon>
        <taxon>Actinomycetaceae</taxon>
        <taxon>Actinomyces</taxon>
    </lineage>
</organism>
<proteinExistence type="predicted"/>
<reference evidence="3" key="1">
    <citation type="submission" date="2014-07" db="EMBL/GenBank/DDBJ databases">
        <authorList>
            <person name="Zhang J.E."/>
            <person name="Yang H."/>
            <person name="Guo J."/>
            <person name="Deng Z."/>
            <person name="Luo H."/>
            <person name="Luo M."/>
            <person name="Zhao B."/>
        </authorList>
    </citation>
    <scope>NUCLEOTIDE SEQUENCE</scope>
    <source>
        <strain evidence="3">AM4</strain>
    </source>
</reference>
<accession>A0A1L7RTZ4</accession>
<dbReference type="GO" id="GO:0005737">
    <property type="term" value="C:cytoplasm"/>
    <property type="evidence" value="ECO:0007669"/>
    <property type="project" value="TreeGrafter"/>
</dbReference>
<gene>
    <name evidence="3" type="ORF">AAM4_0727</name>
</gene>
<name>A0A1L7RTZ4_9ACTO</name>
<dbReference type="Gene3D" id="3.20.20.100">
    <property type="entry name" value="NADP-dependent oxidoreductase domain"/>
    <property type="match status" value="1"/>
</dbReference>
<feature type="domain" description="NADP-dependent oxidoreductase" evidence="2">
    <location>
        <begin position="13"/>
        <end position="311"/>
    </location>
</feature>
<dbReference type="GO" id="GO:0016491">
    <property type="term" value="F:oxidoreductase activity"/>
    <property type="evidence" value="ECO:0007669"/>
    <property type="project" value="UniProtKB-KW"/>
</dbReference>
<dbReference type="PANTHER" id="PTHR43625:SF77">
    <property type="entry name" value="ALDO-KETO REDUCTASE"/>
    <property type="match status" value="1"/>
</dbReference>
<dbReference type="InterPro" id="IPR023210">
    <property type="entry name" value="NADP_OxRdtase_dom"/>
</dbReference>
<dbReference type="InterPro" id="IPR050791">
    <property type="entry name" value="Aldo-Keto_reductase"/>
</dbReference>
<dbReference type="RefSeq" id="WP_210579151.1">
    <property type="nucleotide sequence ID" value="NZ_LK995477.1"/>
</dbReference>